<evidence type="ECO:0000313" key="6">
    <source>
        <dbReference type="EMBL" id="SMQ74698.1"/>
    </source>
</evidence>
<dbReference type="GO" id="GO:0006355">
    <property type="term" value="P:regulation of DNA-templated transcription"/>
    <property type="evidence" value="ECO:0007669"/>
    <property type="project" value="InterPro"/>
</dbReference>
<evidence type="ECO:0000256" key="4">
    <source>
        <dbReference type="SAM" id="Phobius"/>
    </source>
</evidence>
<dbReference type="AlphaFoldDB" id="A0A1Y6FI83"/>
<reference evidence="7" key="1">
    <citation type="submission" date="2017-04" db="EMBL/GenBank/DDBJ databases">
        <authorList>
            <person name="Varghese N."/>
            <person name="Submissions S."/>
        </authorList>
    </citation>
    <scope>NUCLEOTIDE SEQUENCE [LARGE SCALE GENOMIC DNA]</scope>
</reference>
<dbReference type="PRINTS" id="PR00038">
    <property type="entry name" value="HTHLUXR"/>
</dbReference>
<keyword evidence="4" id="KW-0812">Transmembrane</keyword>
<sequence length="264" mass="28130">MNEGLADLTDKEKEALRLLLAGHDAKSSANELDISVHTVNDRLRNARRKLNVSSSREAARILGDAEEKAPQNPAHTSIGIAPQADSGDNAGLINTKRAGPFGLTWLAGGMLIMSILIAAAVLGLMYTSGDQAPAAAKTEVAAEKSAVEDPASLPRAEYFLAAVDQGNWQESWDRAGPYFQSQISADQWAAQGKPVRQPLGAVTSRELSNVNRASTLPGAPEGEYEVLQFTTKFAAVEKPAIETVVMLMGDDGWEVVGYFVRPGA</sequence>
<dbReference type="Pfam" id="PF13211">
    <property type="entry name" value="DUF4019"/>
    <property type="match status" value="1"/>
</dbReference>
<keyword evidence="1" id="KW-0805">Transcription regulation</keyword>
<dbReference type="CDD" id="cd06170">
    <property type="entry name" value="LuxR_C_like"/>
    <property type="match status" value="1"/>
</dbReference>
<keyword evidence="4" id="KW-1133">Transmembrane helix</keyword>
<evidence type="ECO:0000256" key="1">
    <source>
        <dbReference type="ARBA" id="ARBA00023015"/>
    </source>
</evidence>
<dbReference type="Gene3D" id="1.10.10.10">
    <property type="entry name" value="Winged helix-like DNA-binding domain superfamily/Winged helix DNA-binding domain"/>
    <property type="match status" value="1"/>
</dbReference>
<dbReference type="PROSITE" id="PS50043">
    <property type="entry name" value="HTH_LUXR_2"/>
    <property type="match status" value="1"/>
</dbReference>
<gene>
    <name evidence="6" type="ORF">SAMN06297468_2874</name>
</gene>
<keyword evidence="2 6" id="KW-0238">DNA-binding</keyword>
<protein>
    <submittedName>
        <fullName evidence="6">DNA-binding transcriptional regulator, CsgD family</fullName>
    </submittedName>
</protein>
<evidence type="ECO:0000313" key="7">
    <source>
        <dbReference type="Proteomes" id="UP000194420"/>
    </source>
</evidence>
<evidence type="ECO:0000256" key="3">
    <source>
        <dbReference type="ARBA" id="ARBA00023163"/>
    </source>
</evidence>
<name>A0A1Y6FI83_9SPHN</name>
<keyword evidence="7" id="KW-1185">Reference proteome</keyword>
<dbReference type="InterPro" id="IPR000792">
    <property type="entry name" value="Tscrpt_reg_LuxR_C"/>
</dbReference>
<accession>A0A1Y6FI83</accession>
<dbReference type="Proteomes" id="UP000194420">
    <property type="component" value="Unassembled WGS sequence"/>
</dbReference>
<dbReference type="SMART" id="SM00421">
    <property type="entry name" value="HTH_LUXR"/>
    <property type="match status" value="1"/>
</dbReference>
<keyword evidence="4" id="KW-0472">Membrane</keyword>
<feature type="transmembrane region" description="Helical" evidence="4">
    <location>
        <begin position="103"/>
        <end position="126"/>
    </location>
</feature>
<dbReference type="InterPro" id="IPR025091">
    <property type="entry name" value="DUF4019"/>
</dbReference>
<dbReference type="EMBL" id="FXWG01000003">
    <property type="protein sequence ID" value="SMQ74698.1"/>
    <property type="molecule type" value="Genomic_DNA"/>
</dbReference>
<dbReference type="PANTHER" id="PTHR44688:SF16">
    <property type="entry name" value="DNA-BINDING TRANSCRIPTIONAL ACTIVATOR DEVR_DOSR"/>
    <property type="match status" value="1"/>
</dbReference>
<dbReference type="GO" id="GO:0003677">
    <property type="term" value="F:DNA binding"/>
    <property type="evidence" value="ECO:0007669"/>
    <property type="project" value="UniProtKB-KW"/>
</dbReference>
<dbReference type="OrthoDB" id="7193436at2"/>
<dbReference type="InterPro" id="IPR016032">
    <property type="entry name" value="Sig_transdc_resp-reg_C-effctor"/>
</dbReference>
<dbReference type="RefSeq" id="WP_086438702.1">
    <property type="nucleotide sequence ID" value="NZ_FXWG01000003.1"/>
</dbReference>
<organism evidence="6 7">
    <name type="scientific">Altererythrobacter xiamenensis</name>
    <dbReference type="NCBI Taxonomy" id="1316679"/>
    <lineage>
        <taxon>Bacteria</taxon>
        <taxon>Pseudomonadati</taxon>
        <taxon>Pseudomonadota</taxon>
        <taxon>Alphaproteobacteria</taxon>
        <taxon>Sphingomonadales</taxon>
        <taxon>Erythrobacteraceae</taxon>
        <taxon>Altererythrobacter</taxon>
    </lineage>
</organism>
<feature type="domain" description="HTH luxR-type" evidence="5">
    <location>
        <begin position="1"/>
        <end position="66"/>
    </location>
</feature>
<dbReference type="PANTHER" id="PTHR44688">
    <property type="entry name" value="DNA-BINDING TRANSCRIPTIONAL ACTIVATOR DEVR_DOSR"/>
    <property type="match status" value="1"/>
</dbReference>
<dbReference type="SUPFAM" id="SSF46894">
    <property type="entry name" value="C-terminal effector domain of the bipartite response regulators"/>
    <property type="match status" value="1"/>
</dbReference>
<evidence type="ECO:0000256" key="2">
    <source>
        <dbReference type="ARBA" id="ARBA00023125"/>
    </source>
</evidence>
<proteinExistence type="predicted"/>
<dbReference type="Pfam" id="PF00196">
    <property type="entry name" value="GerE"/>
    <property type="match status" value="1"/>
</dbReference>
<dbReference type="InterPro" id="IPR036388">
    <property type="entry name" value="WH-like_DNA-bd_sf"/>
</dbReference>
<keyword evidence="3" id="KW-0804">Transcription</keyword>
<evidence type="ECO:0000259" key="5">
    <source>
        <dbReference type="PROSITE" id="PS50043"/>
    </source>
</evidence>